<dbReference type="PANTHER" id="PTHR39596:SF3">
    <property type="entry name" value="HETEROKARYON INCOMPATIBILITY DOMAIN-CONTAINING PROTEIN"/>
    <property type="match status" value="1"/>
</dbReference>
<dbReference type="Pfam" id="PF24845">
    <property type="entry name" value="DUF7721"/>
    <property type="match status" value="1"/>
</dbReference>
<protein>
    <recommendedName>
        <fullName evidence="2">DUF7721 domain-containing protein</fullName>
    </recommendedName>
</protein>
<evidence type="ECO:0000313" key="4">
    <source>
        <dbReference type="Proteomes" id="UP000566819"/>
    </source>
</evidence>
<dbReference type="PANTHER" id="PTHR39596">
    <property type="match status" value="1"/>
</dbReference>
<dbReference type="Proteomes" id="UP000566819">
    <property type="component" value="Unassembled WGS sequence"/>
</dbReference>
<dbReference type="OrthoDB" id="2290255at2759"/>
<feature type="domain" description="DUF7721" evidence="2">
    <location>
        <begin position="874"/>
        <end position="958"/>
    </location>
</feature>
<keyword evidence="4" id="KW-1185">Reference proteome</keyword>
<feature type="compositionally biased region" description="Low complexity" evidence="1">
    <location>
        <begin position="876"/>
        <end position="894"/>
    </location>
</feature>
<dbReference type="EMBL" id="JAAMPI010000138">
    <property type="protein sequence ID" value="KAF4635149.1"/>
    <property type="molecule type" value="Genomic_DNA"/>
</dbReference>
<evidence type="ECO:0000313" key="3">
    <source>
        <dbReference type="EMBL" id="KAF4635149.1"/>
    </source>
</evidence>
<feature type="region of interest" description="Disordered" evidence="1">
    <location>
        <begin position="793"/>
        <end position="894"/>
    </location>
</feature>
<name>A0A8H4RSB7_9HELO</name>
<dbReference type="AlphaFoldDB" id="A0A8H4RSB7"/>
<feature type="compositionally biased region" description="Low complexity" evidence="1">
    <location>
        <begin position="934"/>
        <end position="943"/>
    </location>
</feature>
<accession>A0A8H4RSB7</accession>
<feature type="compositionally biased region" description="Gly residues" evidence="1">
    <location>
        <begin position="793"/>
        <end position="870"/>
    </location>
</feature>
<organism evidence="3 4">
    <name type="scientific">Cudoniella acicularis</name>
    <dbReference type="NCBI Taxonomy" id="354080"/>
    <lineage>
        <taxon>Eukaryota</taxon>
        <taxon>Fungi</taxon>
        <taxon>Dikarya</taxon>
        <taxon>Ascomycota</taxon>
        <taxon>Pezizomycotina</taxon>
        <taxon>Leotiomycetes</taxon>
        <taxon>Helotiales</taxon>
        <taxon>Tricladiaceae</taxon>
        <taxon>Cudoniella</taxon>
    </lineage>
</organism>
<evidence type="ECO:0000259" key="2">
    <source>
        <dbReference type="Pfam" id="PF24845"/>
    </source>
</evidence>
<evidence type="ECO:0000256" key="1">
    <source>
        <dbReference type="SAM" id="MobiDB-lite"/>
    </source>
</evidence>
<sequence>MEHLLVASNPIIPSIRVPYVCEEIYQIGRFPVYPLDQGFELTTGGLVIVREEQRKEVGSLLQEWLYFGLLEEFLGRNVVDDFVSYDLDGGFQLIQTSLLPKHLRVFREELSAMTKDERHKVCLDLDSLLKFAATQCRSLDQDHGWTRKYHLPTILLSIRLLIDTLAIALADIDNSTDLSTNHQWYPLCHEVGDAPPSTSILLDHMVKSGWCVHQARFFCQRFSYSVVYYLATFRRIIVARGHEACKLEDHCVANNTNARTYEYRHVEEGCRCELLPSPVNEVKEIIRDGGIPLIAFSHTPTGEIQQKVVRAKLSSWYTAVSHVWSDGLGNPNQNALPKCQIERLVRKVKKADIESGKRRAGKPQLCFGKRDNVDDTVNIWMDTLCIPVNDSGLKMKAINRMTPTYKRAVRVLVLDSTLNLVAPTSNPTEKCAQLLMSAWNGRSWTLQEGALAAELMFPISDCKELFYRPFKWNSDMAKYIYKELHQAHQLPSVGQWKKEGGVDVRESQFLGVWNALLGRTTTMSRDVHGIFANLLDFHAEEILLLHEKNRMKALLCSQERLPVQLLYNDSARGFAQGPLDRWVPDFPKGSPIFNTDTWMDVTNTGLLIGGDNARARTIIIRNDGNQEPPERYSLNVEGVGKFWVTTHLSKPTKESSYPPFKRSVTILHLDKDVMSILGLGVKLVGASFSVVEEQSARFKVIFENPITLELWGPISQDVDSKDCLCLDGNVLFRSQEILIDIGKSIATEASCPAKITSTRNNSEPLDSRTHILSQTTNISVQLIKMSGRDYYEGGGQDDYGSGGRQQGGYGGQQGGYSGEGRGQGGYGGQQGGYGGEGRGGGGYGGQQGGYGGGGNVPQGGNYGGGGGYGGNDDDLQGAAHHAQQHAGDSGDSSVFSSVLGKLAGNKQNIQQQPIDEQDAVQSHKQFFGGGGGQQQPASAGSMGSAAAMQALKMFSGGGSGGSQSGNSQNAFVGMAMGQASKLFDSQASQGNVQSGASKESAIQQAGEMALKMYMQSQGSSGGASGLMGLASKFL</sequence>
<comment type="caution">
    <text evidence="3">The sequence shown here is derived from an EMBL/GenBank/DDBJ whole genome shotgun (WGS) entry which is preliminary data.</text>
</comment>
<gene>
    <name evidence="3" type="ORF">G7Y89_g2946</name>
</gene>
<reference evidence="3 4" key="1">
    <citation type="submission" date="2020-03" db="EMBL/GenBank/DDBJ databases">
        <title>Draft Genome Sequence of Cudoniella acicularis.</title>
        <authorList>
            <person name="Buettner E."/>
            <person name="Kellner H."/>
        </authorList>
    </citation>
    <scope>NUCLEOTIDE SEQUENCE [LARGE SCALE GENOMIC DNA]</scope>
    <source>
        <strain evidence="3 4">DSM 108380</strain>
    </source>
</reference>
<feature type="region of interest" description="Disordered" evidence="1">
    <location>
        <begin position="924"/>
        <end position="943"/>
    </location>
</feature>
<dbReference type="InterPro" id="IPR056138">
    <property type="entry name" value="DUF7721"/>
</dbReference>
<proteinExistence type="predicted"/>